<dbReference type="Proteomes" id="UP000825123">
    <property type="component" value="Chromosome"/>
</dbReference>
<protein>
    <submittedName>
        <fullName evidence="1">Uncharacterized protein</fullName>
    </submittedName>
</protein>
<evidence type="ECO:0000313" key="2">
    <source>
        <dbReference type="Proteomes" id="UP000825123"/>
    </source>
</evidence>
<keyword evidence="2" id="KW-1185">Reference proteome</keyword>
<accession>A0A8D5U3W8</accession>
<sequence>MYFTTYEEWLRYVRTSGLEEIALPEVKTLELEKVLTAVILL</sequence>
<dbReference type="EMBL" id="AP024597">
    <property type="protein sequence ID" value="BCU68794.1"/>
    <property type="molecule type" value="Genomic_DNA"/>
</dbReference>
<reference evidence="1 2" key="1">
    <citation type="submission" date="2021-04" db="EMBL/GenBank/DDBJ databases">
        <title>Complete genome sequence of Stygiolobus sp. KN-1.</title>
        <authorList>
            <person name="Nakamura K."/>
            <person name="Sakai H."/>
            <person name="Kurosawa N."/>
        </authorList>
    </citation>
    <scope>NUCLEOTIDE SEQUENCE [LARGE SCALE GENOMIC DNA]</scope>
    <source>
        <strain evidence="1 2">KN-1</strain>
    </source>
</reference>
<evidence type="ECO:0000313" key="1">
    <source>
        <dbReference type="EMBL" id="BCU68794.1"/>
    </source>
</evidence>
<dbReference type="KEGG" id="csty:KN1_00910"/>
<dbReference type="GeneID" id="74631429"/>
<gene>
    <name evidence="1" type="ORF">KN1_00910</name>
</gene>
<proteinExistence type="predicted"/>
<dbReference type="AlphaFoldDB" id="A0A8D5U3W8"/>
<organism evidence="1 2">
    <name type="scientific">Stygiolobus caldivivus</name>
    <dbReference type="NCBI Taxonomy" id="2824673"/>
    <lineage>
        <taxon>Archaea</taxon>
        <taxon>Thermoproteota</taxon>
        <taxon>Thermoprotei</taxon>
        <taxon>Sulfolobales</taxon>
        <taxon>Sulfolobaceae</taxon>
        <taxon>Stygiolobus</taxon>
    </lineage>
</organism>
<name>A0A8D5U3W8_9CREN</name>
<dbReference type="RefSeq" id="WP_258712534.1">
    <property type="nucleotide sequence ID" value="NZ_AP024597.1"/>
</dbReference>